<name>A0A401T7J9_CHIPU</name>
<protein>
    <submittedName>
        <fullName evidence="3">Uncharacterized protein</fullName>
    </submittedName>
</protein>
<feature type="region of interest" description="Disordered" evidence="2">
    <location>
        <begin position="1"/>
        <end position="24"/>
    </location>
</feature>
<dbReference type="AlphaFoldDB" id="A0A401T7J9"/>
<reference evidence="3 4" key="1">
    <citation type="journal article" date="2018" name="Nat. Ecol. Evol.">
        <title>Shark genomes provide insights into elasmobranch evolution and the origin of vertebrates.</title>
        <authorList>
            <person name="Hara Y"/>
            <person name="Yamaguchi K"/>
            <person name="Onimaru K"/>
            <person name="Kadota M"/>
            <person name="Koyanagi M"/>
            <person name="Keeley SD"/>
            <person name="Tatsumi K"/>
            <person name="Tanaka K"/>
            <person name="Motone F"/>
            <person name="Kageyama Y"/>
            <person name="Nozu R"/>
            <person name="Adachi N"/>
            <person name="Nishimura O"/>
            <person name="Nakagawa R"/>
            <person name="Tanegashima C"/>
            <person name="Kiyatake I"/>
            <person name="Matsumoto R"/>
            <person name="Murakumo K"/>
            <person name="Nishida K"/>
            <person name="Terakita A"/>
            <person name="Kuratani S"/>
            <person name="Sato K"/>
            <person name="Hyodo S Kuraku.S."/>
        </authorList>
    </citation>
    <scope>NUCLEOTIDE SEQUENCE [LARGE SCALE GENOMIC DNA]</scope>
</reference>
<dbReference type="Proteomes" id="UP000287033">
    <property type="component" value="Unassembled WGS sequence"/>
</dbReference>
<evidence type="ECO:0000313" key="3">
    <source>
        <dbReference type="EMBL" id="GCC38619.1"/>
    </source>
</evidence>
<evidence type="ECO:0000256" key="1">
    <source>
        <dbReference type="SAM" id="Coils"/>
    </source>
</evidence>
<feature type="compositionally biased region" description="Basic and acidic residues" evidence="2">
    <location>
        <begin position="11"/>
        <end position="24"/>
    </location>
</feature>
<keyword evidence="4" id="KW-1185">Reference proteome</keyword>
<keyword evidence="1" id="KW-0175">Coiled coil</keyword>
<organism evidence="3 4">
    <name type="scientific">Chiloscyllium punctatum</name>
    <name type="common">Brownbanded bambooshark</name>
    <name type="synonym">Hemiscyllium punctatum</name>
    <dbReference type="NCBI Taxonomy" id="137246"/>
    <lineage>
        <taxon>Eukaryota</taxon>
        <taxon>Metazoa</taxon>
        <taxon>Chordata</taxon>
        <taxon>Craniata</taxon>
        <taxon>Vertebrata</taxon>
        <taxon>Chondrichthyes</taxon>
        <taxon>Elasmobranchii</taxon>
        <taxon>Galeomorphii</taxon>
        <taxon>Galeoidea</taxon>
        <taxon>Orectolobiformes</taxon>
        <taxon>Hemiscylliidae</taxon>
        <taxon>Chiloscyllium</taxon>
    </lineage>
</organism>
<evidence type="ECO:0000256" key="2">
    <source>
        <dbReference type="SAM" id="MobiDB-lite"/>
    </source>
</evidence>
<evidence type="ECO:0000313" key="4">
    <source>
        <dbReference type="Proteomes" id="UP000287033"/>
    </source>
</evidence>
<comment type="caution">
    <text evidence="3">The sequence shown here is derived from an EMBL/GenBank/DDBJ whole genome shotgun (WGS) entry which is preliminary data.</text>
</comment>
<sequence>MAEAFRAPSLPRDRSAKATQRRDCPHYHGTACSARRLFFLIDCIPKKTWGEIMDELDELGELDCDGAESLQAVNQSLLSEEIRDLLLEYEKRYEAMEKEKKHLKTKAKFLKLTKLEVTEQLESR</sequence>
<gene>
    <name evidence="3" type="ORF">chiPu_0017134</name>
</gene>
<accession>A0A401T7J9</accession>
<dbReference type="EMBL" id="BEZZ01001219">
    <property type="protein sequence ID" value="GCC38619.1"/>
    <property type="molecule type" value="Genomic_DNA"/>
</dbReference>
<feature type="coiled-coil region" evidence="1">
    <location>
        <begin position="79"/>
        <end position="113"/>
    </location>
</feature>
<proteinExistence type="predicted"/>